<evidence type="ECO:0000256" key="11">
    <source>
        <dbReference type="ARBA" id="ARBA00022741"/>
    </source>
</evidence>
<evidence type="ECO:0000256" key="4">
    <source>
        <dbReference type="ARBA" id="ARBA00012513"/>
    </source>
</evidence>
<dbReference type="Pfam" id="PF00069">
    <property type="entry name" value="Pkinase"/>
    <property type="match status" value="1"/>
</dbReference>
<evidence type="ECO:0000256" key="2">
    <source>
        <dbReference type="ARBA" id="ARBA00008536"/>
    </source>
</evidence>
<dbReference type="InterPro" id="IPR011009">
    <property type="entry name" value="Kinase-like_dom_sf"/>
</dbReference>
<dbReference type="GO" id="GO:0002229">
    <property type="term" value="P:defense response to oomycetes"/>
    <property type="evidence" value="ECO:0007669"/>
    <property type="project" value="UniProtKB-ARBA"/>
</dbReference>
<proteinExistence type="inferred from homology"/>
<dbReference type="InterPro" id="IPR019825">
    <property type="entry name" value="Lectin_legB_Mn/Ca_BS"/>
</dbReference>
<dbReference type="KEGG" id="nnu:104609229"/>
<evidence type="ECO:0000256" key="16">
    <source>
        <dbReference type="ARBA" id="ARBA00023170"/>
    </source>
</evidence>
<dbReference type="Proteomes" id="UP000189703">
    <property type="component" value="Unplaced"/>
</dbReference>
<dbReference type="PROSITE" id="PS00107">
    <property type="entry name" value="PROTEIN_KINASE_ATP"/>
    <property type="match status" value="1"/>
</dbReference>
<comment type="similarity">
    <text evidence="2">In the N-terminal section; belongs to the leguminous lectin family.</text>
</comment>
<keyword evidence="11" id="KW-0547">Nucleotide-binding</keyword>
<dbReference type="Pfam" id="PF00139">
    <property type="entry name" value="Lectin_legB"/>
    <property type="match status" value="2"/>
</dbReference>
<gene>
    <name evidence="19" type="primary">LOC104609229</name>
</gene>
<evidence type="ECO:0000256" key="6">
    <source>
        <dbReference type="ARBA" id="ARBA00022527"/>
    </source>
</evidence>
<dbReference type="Gene3D" id="1.10.510.10">
    <property type="entry name" value="Transferase(Phosphotransferase) domain 1"/>
    <property type="match status" value="1"/>
</dbReference>
<keyword evidence="13" id="KW-0067">ATP-binding</keyword>
<name>A0A1U8AZQ8_NELNU</name>
<evidence type="ECO:0000256" key="1">
    <source>
        <dbReference type="ARBA" id="ARBA00004251"/>
    </source>
</evidence>
<dbReference type="AlphaFoldDB" id="A0A1U8AZQ8"/>
<organism evidence="18 19">
    <name type="scientific">Nelumbo nucifera</name>
    <name type="common">Sacred lotus</name>
    <dbReference type="NCBI Taxonomy" id="4432"/>
    <lineage>
        <taxon>Eukaryota</taxon>
        <taxon>Viridiplantae</taxon>
        <taxon>Streptophyta</taxon>
        <taxon>Embryophyta</taxon>
        <taxon>Tracheophyta</taxon>
        <taxon>Spermatophyta</taxon>
        <taxon>Magnoliopsida</taxon>
        <taxon>Proteales</taxon>
        <taxon>Nelumbonaceae</taxon>
        <taxon>Nelumbo</taxon>
    </lineage>
</organism>
<dbReference type="RefSeq" id="XP_010273784.1">
    <property type="nucleotide sequence ID" value="XM_010275482.1"/>
</dbReference>
<dbReference type="GO" id="GO:0005886">
    <property type="term" value="C:plasma membrane"/>
    <property type="evidence" value="ECO:0000318"/>
    <property type="project" value="GO_Central"/>
</dbReference>
<evidence type="ECO:0000256" key="17">
    <source>
        <dbReference type="ARBA" id="ARBA00023180"/>
    </source>
</evidence>
<dbReference type="CDD" id="cd14066">
    <property type="entry name" value="STKc_IRAK"/>
    <property type="match status" value="1"/>
</dbReference>
<dbReference type="InterPro" id="IPR050528">
    <property type="entry name" value="L-type_Lectin-RKs"/>
</dbReference>
<accession>A0A1U8AZQ8</accession>
<dbReference type="EC" id="2.7.11.1" evidence="4"/>
<keyword evidence="17" id="KW-0325">Glycoprotein</keyword>
<dbReference type="eggNOG" id="ENOG502QTX3">
    <property type="taxonomic scope" value="Eukaryota"/>
</dbReference>
<dbReference type="GO" id="GO:0004674">
    <property type="term" value="F:protein serine/threonine kinase activity"/>
    <property type="evidence" value="ECO:0007669"/>
    <property type="project" value="UniProtKB-KW"/>
</dbReference>
<evidence type="ECO:0000256" key="15">
    <source>
        <dbReference type="ARBA" id="ARBA00023136"/>
    </source>
</evidence>
<dbReference type="FunFam" id="3.30.200.20:FF:000168">
    <property type="entry name" value="L-type lectin-domain containing receptor kinase IX.1"/>
    <property type="match status" value="1"/>
</dbReference>
<dbReference type="CDD" id="cd06899">
    <property type="entry name" value="lectin_legume_LecRK_Arcelin_ConA"/>
    <property type="match status" value="1"/>
</dbReference>
<evidence type="ECO:0000256" key="5">
    <source>
        <dbReference type="ARBA" id="ARBA00022475"/>
    </source>
</evidence>
<keyword evidence="18" id="KW-1185">Reference proteome</keyword>
<evidence type="ECO:0000256" key="12">
    <source>
        <dbReference type="ARBA" id="ARBA00022777"/>
    </source>
</evidence>
<dbReference type="PROSITE" id="PS00108">
    <property type="entry name" value="PROTEIN_KINASE_ST"/>
    <property type="match status" value="1"/>
</dbReference>
<keyword evidence="10" id="KW-0430">Lectin</keyword>
<dbReference type="Gene3D" id="2.60.120.200">
    <property type="match status" value="1"/>
</dbReference>
<evidence type="ECO:0000256" key="3">
    <source>
        <dbReference type="ARBA" id="ARBA00010217"/>
    </source>
</evidence>
<sequence length="695" mass="77964">MEINVSPCNSSNLFLKYLKFPFHVHVSIFFFLLIPSVNPLSFNFSSSNRTTRDIINLERDATFSDQGTIELTEFSSASGSTQYSSGRASYKDPVRLWDNKTGILTDFTTHFSFTLNRMNGSRTIADGLALFLAPNGSTIPHDSGGGALGLFSNDLALNKTKNRIIAVEFDTWGNDWDPVPYNHTSEGPRNPSFEDPPYHVGIDVNSIDSVKTATWTNSIEYGKTTSTWISYNSSTKNLSVSWTYGDNSSSSLSYRIDLRQYLPEWITIGLSGSTGLSGLRHQIYSWEFNSSLEVEESNPATTSNVRKAMMVGIVVGTSFLMGAMGFLCFVLWTKMKRERMEKEDDSTLDDFMNDEFEKGTGPKRFLCGELARATNDFREEQKLGEGGFGGVYKGFLTDLNMDVAVKKVSQRSKQGIKEYMSEVKIISQLRHKNLVQLIGWCHQRKEFLLVYEFMSNGSLDKYLFGQKGLLVWEIRYKIALELASALFYLHEEWKQCVVHRDIKPSNVMLDSNFNAKLGDFGLARLIEHDQGPQTTVLAGTLGYMAPECVITGRSSKESDVYSYGIVVLEIACCRRSAEIVLEGSKIRLVEWVWELYGKGCLLEAVDWRLMNTGFDVKQMECLMAVGLWCAHPDSNLRPSIKKAMQVLSFEAPLPILPSKMPVPTYHNPVTNARSPSIDAFSVATVASTSSILYPR</sequence>
<dbReference type="PROSITE" id="PS00307">
    <property type="entry name" value="LECTIN_LEGUME_BETA"/>
    <property type="match status" value="1"/>
</dbReference>
<keyword evidence="8" id="KW-0812">Transmembrane</keyword>
<keyword evidence="12" id="KW-0418">Kinase</keyword>
<dbReference type="GO" id="GO:0005524">
    <property type="term" value="F:ATP binding"/>
    <property type="evidence" value="ECO:0007669"/>
    <property type="project" value="UniProtKB-UniRule"/>
</dbReference>
<dbReference type="PANTHER" id="PTHR27007">
    <property type="match status" value="1"/>
</dbReference>
<evidence type="ECO:0000256" key="13">
    <source>
        <dbReference type="ARBA" id="ARBA00022840"/>
    </source>
</evidence>
<dbReference type="InterPro" id="IPR008271">
    <property type="entry name" value="Ser/Thr_kinase_AS"/>
</dbReference>
<dbReference type="Gene3D" id="3.30.200.20">
    <property type="entry name" value="Phosphorylase Kinase, domain 1"/>
    <property type="match status" value="1"/>
</dbReference>
<dbReference type="SUPFAM" id="SSF49899">
    <property type="entry name" value="Concanavalin A-like lectins/glucanases"/>
    <property type="match status" value="1"/>
</dbReference>
<evidence type="ECO:0000256" key="7">
    <source>
        <dbReference type="ARBA" id="ARBA00022679"/>
    </source>
</evidence>
<dbReference type="InterPro" id="IPR017441">
    <property type="entry name" value="Protein_kinase_ATP_BS"/>
</dbReference>
<keyword evidence="9" id="KW-0732">Signal</keyword>
<evidence type="ECO:0000313" key="18">
    <source>
        <dbReference type="Proteomes" id="UP000189703"/>
    </source>
</evidence>
<keyword evidence="5" id="KW-1003">Cell membrane</keyword>
<keyword evidence="16" id="KW-0675">Receptor</keyword>
<dbReference type="PROSITE" id="PS50011">
    <property type="entry name" value="PROTEIN_KINASE_DOM"/>
    <property type="match status" value="1"/>
</dbReference>
<evidence type="ECO:0000256" key="10">
    <source>
        <dbReference type="ARBA" id="ARBA00022734"/>
    </source>
</evidence>
<keyword evidence="7" id="KW-0808">Transferase</keyword>
<evidence type="ECO:0000313" key="19">
    <source>
        <dbReference type="RefSeq" id="XP_010273784.1"/>
    </source>
</evidence>
<keyword evidence="6" id="KW-0723">Serine/threonine-protein kinase</keyword>
<dbReference type="SUPFAM" id="SSF56112">
    <property type="entry name" value="Protein kinase-like (PK-like)"/>
    <property type="match status" value="1"/>
</dbReference>
<dbReference type="SMART" id="SM00220">
    <property type="entry name" value="S_TKc"/>
    <property type="match status" value="1"/>
</dbReference>
<dbReference type="InterPro" id="IPR000719">
    <property type="entry name" value="Prot_kinase_dom"/>
</dbReference>
<keyword evidence="15" id="KW-0472">Membrane</keyword>
<evidence type="ECO:0000256" key="8">
    <source>
        <dbReference type="ARBA" id="ARBA00022692"/>
    </source>
</evidence>
<dbReference type="GeneID" id="104609229"/>
<comment type="subcellular location">
    <subcellularLocation>
        <location evidence="1">Cell membrane</location>
        <topology evidence="1">Single-pass type I membrane protein</topology>
    </subcellularLocation>
</comment>
<evidence type="ECO:0000256" key="14">
    <source>
        <dbReference type="ARBA" id="ARBA00022989"/>
    </source>
</evidence>
<evidence type="ECO:0000256" key="9">
    <source>
        <dbReference type="ARBA" id="ARBA00022729"/>
    </source>
</evidence>
<dbReference type="OMA" id="CLSHTID"/>
<comment type="similarity">
    <text evidence="3">In the C-terminal section; belongs to the protein kinase superfamily. Ser/Thr protein kinase family.</text>
</comment>
<dbReference type="InterPro" id="IPR013320">
    <property type="entry name" value="ConA-like_dom_sf"/>
</dbReference>
<reference evidence="19" key="1">
    <citation type="submission" date="2025-08" db="UniProtKB">
        <authorList>
            <consortium name="RefSeq"/>
        </authorList>
    </citation>
    <scope>IDENTIFICATION</scope>
</reference>
<dbReference type="InterPro" id="IPR001220">
    <property type="entry name" value="Legume_lectin_dom"/>
</dbReference>
<keyword evidence="14" id="KW-1133">Transmembrane helix</keyword>
<dbReference type="OrthoDB" id="4062651at2759"/>
<dbReference type="STRING" id="4432.A0A1U8AZQ8"/>
<dbReference type="GO" id="GO:0030246">
    <property type="term" value="F:carbohydrate binding"/>
    <property type="evidence" value="ECO:0007669"/>
    <property type="project" value="UniProtKB-KW"/>
</dbReference>
<dbReference type="FunFam" id="1.10.510.10:FF:000240">
    <property type="entry name" value="Lectin-domain containing receptor kinase A4.3"/>
    <property type="match status" value="1"/>
</dbReference>
<protein>
    <recommendedName>
        <fullName evidence="4">non-specific serine/threonine protein kinase</fullName>
        <ecNumber evidence="4">2.7.11.1</ecNumber>
    </recommendedName>
</protein>